<dbReference type="Gene3D" id="3.30.300.20">
    <property type="match status" value="1"/>
</dbReference>
<reference evidence="2 3" key="1">
    <citation type="journal article" date="2013" name="Sci. Rep.">
        <title>Extraordinary expansion of a Sorangium cellulosum genome from an alkaline milieu.</title>
        <authorList>
            <person name="Han K."/>
            <person name="Li Z.F."/>
            <person name="Peng R."/>
            <person name="Zhu L.P."/>
            <person name="Zhou T."/>
            <person name="Wang L.G."/>
            <person name="Li S.G."/>
            <person name="Zhang X.B."/>
            <person name="Hu W."/>
            <person name="Wu Z.H."/>
            <person name="Qin N."/>
            <person name="Li Y.Z."/>
        </authorList>
    </citation>
    <scope>NUCLEOTIDE SEQUENCE [LARGE SCALE GENOMIC DNA]</scope>
    <source>
        <strain evidence="2 3">So0157-2</strain>
    </source>
</reference>
<dbReference type="Proteomes" id="UP000014803">
    <property type="component" value="Chromosome"/>
</dbReference>
<dbReference type="InterPro" id="IPR015946">
    <property type="entry name" value="KH_dom-like_a/b"/>
</dbReference>
<organism evidence="2 3">
    <name type="scientific">Sorangium cellulosum So0157-2</name>
    <dbReference type="NCBI Taxonomy" id="1254432"/>
    <lineage>
        <taxon>Bacteria</taxon>
        <taxon>Pseudomonadati</taxon>
        <taxon>Myxococcota</taxon>
        <taxon>Polyangia</taxon>
        <taxon>Polyangiales</taxon>
        <taxon>Polyangiaceae</taxon>
        <taxon>Sorangium</taxon>
    </lineage>
</organism>
<accession>S4Y502</accession>
<evidence type="ECO:0000259" key="1">
    <source>
        <dbReference type="Pfam" id="PF14714"/>
    </source>
</evidence>
<dbReference type="STRING" id="1254432.SCE1572_35435"/>
<dbReference type="InterPro" id="IPR032859">
    <property type="entry name" value="KH_dom-like"/>
</dbReference>
<dbReference type="PATRIC" id="fig|1254432.3.peg.8034"/>
<proteinExistence type="predicted"/>
<dbReference type="Pfam" id="PF14714">
    <property type="entry name" value="KH_dom-like"/>
    <property type="match status" value="1"/>
</dbReference>
<name>S4Y502_SORCE</name>
<dbReference type="AlphaFoldDB" id="S4Y502"/>
<feature type="domain" description="GTPase Der C-terminal KH-domain-like" evidence="1">
    <location>
        <begin position="2"/>
        <end position="50"/>
    </location>
</feature>
<gene>
    <name evidence="2" type="ORF">SCE1572_35435</name>
</gene>
<dbReference type="HOGENOM" id="CLU_3011957_0_0_7"/>
<dbReference type="EMBL" id="CP003969">
    <property type="protein sequence ID" value="AGP39315.1"/>
    <property type="molecule type" value="Genomic_DNA"/>
</dbReference>
<dbReference type="eggNOG" id="COG1160">
    <property type="taxonomic scope" value="Bacteria"/>
</dbReference>
<protein>
    <recommendedName>
        <fullName evidence="1">GTPase Der C-terminal KH-domain-like domain-containing protein</fullName>
    </recommendedName>
</protein>
<dbReference type="KEGG" id="scu:SCE1572_35435"/>
<evidence type="ECO:0000313" key="2">
    <source>
        <dbReference type="EMBL" id="AGP39315.1"/>
    </source>
</evidence>
<evidence type="ECO:0000313" key="3">
    <source>
        <dbReference type="Proteomes" id="UP000014803"/>
    </source>
</evidence>
<sequence>MVTQAETSPPLFVVVASDPEKLHFSYRRYVANQFRQTFGLEGVPVRVKYKERRWRG</sequence>